<proteinExistence type="predicted"/>
<accession>A0A4R3YTE4</accession>
<dbReference type="EMBL" id="SMCS01000002">
    <property type="protein sequence ID" value="TCV95706.1"/>
    <property type="molecule type" value="Genomic_DNA"/>
</dbReference>
<dbReference type="GO" id="GO:0080120">
    <property type="term" value="P:CAAX-box protein maturation"/>
    <property type="evidence" value="ECO:0007669"/>
    <property type="project" value="UniProtKB-ARBA"/>
</dbReference>
<dbReference type="PANTHER" id="PTHR39430:SF1">
    <property type="entry name" value="PROTEASE"/>
    <property type="match status" value="1"/>
</dbReference>
<reference evidence="3 4" key="1">
    <citation type="submission" date="2019-03" db="EMBL/GenBank/DDBJ databases">
        <title>Above-ground endophytic microbial communities from plants in different locations in the United States.</title>
        <authorList>
            <person name="Frank C."/>
        </authorList>
    </citation>
    <scope>NUCLEOTIDE SEQUENCE [LARGE SCALE GENOMIC DNA]</scope>
    <source>
        <strain evidence="3 4">LP_13_YM</strain>
    </source>
</reference>
<gene>
    <name evidence="3" type="ORF">EC912_10250</name>
</gene>
<dbReference type="AlphaFoldDB" id="A0A4R3YTE4"/>
<evidence type="ECO:0000313" key="4">
    <source>
        <dbReference type="Proteomes" id="UP000295645"/>
    </source>
</evidence>
<comment type="caution">
    <text evidence="3">The sequence shown here is derived from an EMBL/GenBank/DDBJ whole genome shotgun (WGS) entry which is preliminary data.</text>
</comment>
<name>A0A4R3YTE4_9GAMM</name>
<keyword evidence="1" id="KW-0812">Transmembrane</keyword>
<keyword evidence="1" id="KW-0472">Membrane</keyword>
<evidence type="ECO:0000313" key="3">
    <source>
        <dbReference type="EMBL" id="TCV95706.1"/>
    </source>
</evidence>
<evidence type="ECO:0000256" key="1">
    <source>
        <dbReference type="SAM" id="Phobius"/>
    </source>
</evidence>
<dbReference type="PANTHER" id="PTHR39430">
    <property type="entry name" value="MEMBRANE-ASSOCIATED PROTEASE-RELATED"/>
    <property type="match status" value="1"/>
</dbReference>
<dbReference type="InterPro" id="IPR003675">
    <property type="entry name" value="Rce1/LyrA-like_dom"/>
</dbReference>
<feature type="transmembrane region" description="Helical" evidence="1">
    <location>
        <begin position="104"/>
        <end position="125"/>
    </location>
</feature>
<keyword evidence="1" id="KW-1133">Transmembrane helix</keyword>
<dbReference type="Pfam" id="PF02517">
    <property type="entry name" value="Rce1-like"/>
    <property type="match status" value="1"/>
</dbReference>
<organism evidence="3 4">
    <name type="scientific">Luteibacter rhizovicinus</name>
    <dbReference type="NCBI Taxonomy" id="242606"/>
    <lineage>
        <taxon>Bacteria</taxon>
        <taxon>Pseudomonadati</taxon>
        <taxon>Pseudomonadota</taxon>
        <taxon>Gammaproteobacteria</taxon>
        <taxon>Lysobacterales</taxon>
        <taxon>Rhodanobacteraceae</taxon>
        <taxon>Luteibacter</taxon>
    </lineage>
</organism>
<dbReference type="OrthoDB" id="193898at2"/>
<dbReference type="GO" id="GO:0004175">
    <property type="term" value="F:endopeptidase activity"/>
    <property type="evidence" value="ECO:0007669"/>
    <property type="project" value="UniProtKB-ARBA"/>
</dbReference>
<feature type="transmembrane region" description="Helical" evidence="1">
    <location>
        <begin position="195"/>
        <end position="215"/>
    </location>
</feature>
<feature type="domain" description="CAAX prenyl protease 2/Lysostaphin resistance protein A-like" evidence="2">
    <location>
        <begin position="140"/>
        <end position="231"/>
    </location>
</feature>
<keyword evidence="4" id="KW-1185">Reference proteome</keyword>
<dbReference type="Proteomes" id="UP000295645">
    <property type="component" value="Unassembled WGS sequence"/>
</dbReference>
<dbReference type="RefSeq" id="WP_132141955.1">
    <property type="nucleotide sequence ID" value="NZ_SMCS01000002.1"/>
</dbReference>
<feature type="transmembrane region" description="Helical" evidence="1">
    <location>
        <begin position="64"/>
        <end position="83"/>
    </location>
</feature>
<evidence type="ECO:0000259" key="2">
    <source>
        <dbReference type="Pfam" id="PF02517"/>
    </source>
</evidence>
<sequence>MSEAEVLPPPVPPTVEPRWMRWMRSPAARIAIFVVLLIVLGSVARAISHAIYGDSLKHLAFMDVTPLIEALRLLPIVLAYWILVRFVERRRIAELAPRKLVPHVLLGLAAGFALFSAVVGVLWSFGAFTVSGINHDVVWLGPILVLGVGAGVGEEIISRGVLFRIVEEGLGTWAALLISAAFFGGMHLGNPNATTWSALAIALEAGLLFGLVYHVTRSLWVCMGMHAAWNVAQGPFYGIPVSGFDQHGLLASHMQGPDWLTGGAFGAEASVVALALCSILTAVCLAVAIDRGSMVPPFWRRPNRHLPVTI</sequence>
<feature type="transmembrane region" description="Helical" evidence="1">
    <location>
        <begin position="30"/>
        <end position="52"/>
    </location>
</feature>
<feature type="transmembrane region" description="Helical" evidence="1">
    <location>
        <begin position="169"/>
        <end position="189"/>
    </location>
</feature>
<feature type="transmembrane region" description="Helical" evidence="1">
    <location>
        <begin position="137"/>
        <end position="157"/>
    </location>
</feature>
<protein>
    <recommendedName>
        <fullName evidence="2">CAAX prenyl protease 2/Lysostaphin resistance protein A-like domain-containing protein</fullName>
    </recommendedName>
</protein>
<feature type="transmembrane region" description="Helical" evidence="1">
    <location>
        <begin position="269"/>
        <end position="289"/>
    </location>
</feature>